<keyword evidence="2" id="KW-0175">Coiled coil</keyword>
<name>A0A844QFM5_9HYPH</name>
<evidence type="ECO:0000313" key="6">
    <source>
        <dbReference type="EMBL" id="MVA97404.1"/>
    </source>
</evidence>
<comment type="similarity">
    <text evidence="1">Belongs to the membrane fusion protein (MFP) (TC 8.A.1) family.</text>
</comment>
<dbReference type="GO" id="GO:1990281">
    <property type="term" value="C:efflux pump complex"/>
    <property type="evidence" value="ECO:0007669"/>
    <property type="project" value="TreeGrafter"/>
</dbReference>
<dbReference type="Gene3D" id="2.40.30.170">
    <property type="match status" value="1"/>
</dbReference>
<organism evidence="6 7">
    <name type="scientific">Nitratireductor arenosus</name>
    <dbReference type="NCBI Taxonomy" id="2682096"/>
    <lineage>
        <taxon>Bacteria</taxon>
        <taxon>Pseudomonadati</taxon>
        <taxon>Pseudomonadota</taxon>
        <taxon>Alphaproteobacteria</taxon>
        <taxon>Hyphomicrobiales</taxon>
        <taxon>Phyllobacteriaceae</taxon>
        <taxon>Nitratireductor</taxon>
    </lineage>
</organism>
<protein>
    <submittedName>
        <fullName evidence="6">Efflux RND transporter periplasmic adaptor subunit</fullName>
    </submittedName>
</protein>
<feature type="domain" description="CusB-like beta-barrel" evidence="5">
    <location>
        <begin position="204"/>
        <end position="273"/>
    </location>
</feature>
<dbReference type="AlphaFoldDB" id="A0A844QFM5"/>
<feature type="compositionally biased region" description="Polar residues" evidence="3">
    <location>
        <begin position="351"/>
        <end position="363"/>
    </location>
</feature>
<evidence type="ECO:0000256" key="1">
    <source>
        <dbReference type="ARBA" id="ARBA00009477"/>
    </source>
</evidence>
<dbReference type="Pfam" id="PF25917">
    <property type="entry name" value="BSH_RND"/>
    <property type="match status" value="1"/>
</dbReference>
<dbReference type="PANTHER" id="PTHR30469:SF11">
    <property type="entry name" value="BLL4320 PROTEIN"/>
    <property type="match status" value="1"/>
</dbReference>
<comment type="caution">
    <text evidence="6">The sequence shown here is derived from an EMBL/GenBank/DDBJ whole genome shotgun (WGS) entry which is preliminary data.</text>
</comment>
<dbReference type="EMBL" id="WPHG01000002">
    <property type="protein sequence ID" value="MVA97404.1"/>
    <property type="molecule type" value="Genomic_DNA"/>
</dbReference>
<dbReference type="Gene3D" id="1.10.287.470">
    <property type="entry name" value="Helix hairpin bin"/>
    <property type="match status" value="1"/>
</dbReference>
<dbReference type="NCBIfam" id="TIGR01730">
    <property type="entry name" value="RND_mfp"/>
    <property type="match status" value="1"/>
</dbReference>
<evidence type="ECO:0000313" key="7">
    <source>
        <dbReference type="Proteomes" id="UP000463224"/>
    </source>
</evidence>
<evidence type="ECO:0000256" key="2">
    <source>
        <dbReference type="SAM" id="Coils"/>
    </source>
</evidence>
<evidence type="ECO:0000259" key="4">
    <source>
        <dbReference type="Pfam" id="PF25917"/>
    </source>
</evidence>
<reference evidence="6 7" key="1">
    <citation type="submission" date="2019-12" db="EMBL/GenBank/DDBJ databases">
        <title>Nitratireductor arenosus sp. nov., Isolated from sea sand, Jeju island, South Korea.</title>
        <authorList>
            <person name="Kim W."/>
        </authorList>
    </citation>
    <scope>NUCLEOTIDE SEQUENCE [LARGE SCALE GENOMIC DNA]</scope>
    <source>
        <strain evidence="6 7">CAU 1489</strain>
    </source>
</reference>
<dbReference type="GO" id="GO:0015562">
    <property type="term" value="F:efflux transmembrane transporter activity"/>
    <property type="evidence" value="ECO:0007669"/>
    <property type="project" value="TreeGrafter"/>
</dbReference>
<dbReference type="RefSeq" id="WP_156712367.1">
    <property type="nucleotide sequence ID" value="NZ_WPHG01000002.1"/>
</dbReference>
<dbReference type="Gene3D" id="2.40.420.20">
    <property type="match status" value="1"/>
</dbReference>
<feature type="region of interest" description="Disordered" evidence="3">
    <location>
        <begin position="351"/>
        <end position="378"/>
    </location>
</feature>
<keyword evidence="7" id="KW-1185">Reference proteome</keyword>
<dbReference type="InterPro" id="IPR006143">
    <property type="entry name" value="RND_pump_MFP"/>
</dbReference>
<dbReference type="FunFam" id="2.40.30.170:FF:000010">
    <property type="entry name" value="Efflux RND transporter periplasmic adaptor subunit"/>
    <property type="match status" value="1"/>
</dbReference>
<sequence length="378" mass="39760">MVKRFLIALVLVAIVGGGLVGFNMYRDEAISQFFANRPRPAVTVSTAKVESLVWTPRIQAIGTVGAARGVDLTVETTGIVQDVNFGANDRVEEGQVLVVLDNNVQRADLEAARAKAQLDMQVLTRAQELLKRGVGSETAVESAQAAATASASQVAKLEAVLAQKELKAPFSGTIGIPRVEKGQYIAPGNTVATLQDLDTLRADFSVPEQNLPLLKIGLPVRYGLSEDSLDFSGKITGIEPRVDPQTRLVALRAEITDAGGRLSPGQFVQVRVELPAEGNVLVVPQTALVTSLYGDYLFVVAPAEGKGDASEDEPGLVARQVFVKTGRRAGGVIEVVSGVSVGDEVVTAGQNRLTNNGPVTVDNSVEPAATRSGEAAAQ</sequence>
<dbReference type="SUPFAM" id="SSF111369">
    <property type="entry name" value="HlyD-like secretion proteins"/>
    <property type="match status" value="1"/>
</dbReference>
<feature type="domain" description="Multidrug resistance protein MdtA-like barrel-sandwich hybrid" evidence="4">
    <location>
        <begin position="70"/>
        <end position="192"/>
    </location>
</feature>
<evidence type="ECO:0000259" key="5">
    <source>
        <dbReference type="Pfam" id="PF25954"/>
    </source>
</evidence>
<dbReference type="Pfam" id="PF25954">
    <property type="entry name" value="Beta-barrel_RND_2"/>
    <property type="match status" value="1"/>
</dbReference>
<dbReference type="InterPro" id="IPR058625">
    <property type="entry name" value="MdtA-like_BSH"/>
</dbReference>
<feature type="coiled-coil region" evidence="2">
    <location>
        <begin position="97"/>
        <end position="126"/>
    </location>
</feature>
<dbReference type="InterPro" id="IPR058792">
    <property type="entry name" value="Beta-barrel_RND_2"/>
</dbReference>
<proteinExistence type="inferred from homology"/>
<dbReference type="PANTHER" id="PTHR30469">
    <property type="entry name" value="MULTIDRUG RESISTANCE PROTEIN MDTA"/>
    <property type="match status" value="1"/>
</dbReference>
<dbReference type="Gene3D" id="2.40.50.100">
    <property type="match status" value="1"/>
</dbReference>
<dbReference type="Proteomes" id="UP000463224">
    <property type="component" value="Unassembled WGS sequence"/>
</dbReference>
<accession>A0A844QFM5</accession>
<evidence type="ECO:0000256" key="3">
    <source>
        <dbReference type="SAM" id="MobiDB-lite"/>
    </source>
</evidence>
<gene>
    <name evidence="6" type="ORF">GN330_09100</name>
</gene>